<accession>A0A2P2JGI0</accession>
<organism evidence="1">
    <name type="scientific">Rhizophora mucronata</name>
    <name type="common">Asiatic mangrove</name>
    <dbReference type="NCBI Taxonomy" id="61149"/>
    <lineage>
        <taxon>Eukaryota</taxon>
        <taxon>Viridiplantae</taxon>
        <taxon>Streptophyta</taxon>
        <taxon>Embryophyta</taxon>
        <taxon>Tracheophyta</taxon>
        <taxon>Spermatophyta</taxon>
        <taxon>Magnoliopsida</taxon>
        <taxon>eudicotyledons</taxon>
        <taxon>Gunneridae</taxon>
        <taxon>Pentapetalae</taxon>
        <taxon>rosids</taxon>
        <taxon>fabids</taxon>
        <taxon>Malpighiales</taxon>
        <taxon>Rhizophoraceae</taxon>
        <taxon>Rhizophora</taxon>
    </lineage>
</organism>
<protein>
    <submittedName>
        <fullName evidence="1">Enolase 1 2-phospho-D-glycerate hydro-lyase 1 2-phosphoglycerate dehydratase 1 allergen Hev b 9</fullName>
    </submittedName>
</protein>
<name>A0A2P2JGI0_RHIMU</name>
<sequence length="20" mass="2302">MDTIVIDIAKLLDLDAEERK</sequence>
<dbReference type="AlphaFoldDB" id="A0A2P2JGI0"/>
<evidence type="ECO:0000313" key="1">
    <source>
        <dbReference type="EMBL" id="MBW92588.1"/>
    </source>
</evidence>
<dbReference type="GO" id="GO:0016829">
    <property type="term" value="F:lyase activity"/>
    <property type="evidence" value="ECO:0007669"/>
    <property type="project" value="UniProtKB-KW"/>
</dbReference>
<dbReference type="EMBL" id="GGEC01012105">
    <property type="protein sequence ID" value="MBW92588.1"/>
    <property type="molecule type" value="Transcribed_RNA"/>
</dbReference>
<reference evidence="1" key="1">
    <citation type="submission" date="2018-02" db="EMBL/GenBank/DDBJ databases">
        <title>Rhizophora mucronata_Transcriptome.</title>
        <authorList>
            <person name="Meera S.P."/>
            <person name="Sreeshan A."/>
            <person name="Augustine A."/>
        </authorList>
    </citation>
    <scope>NUCLEOTIDE SEQUENCE</scope>
    <source>
        <tissue evidence="1">Leaf</tissue>
    </source>
</reference>
<keyword evidence="1" id="KW-0456">Lyase</keyword>
<proteinExistence type="predicted"/>